<dbReference type="Pfam" id="PF04097">
    <property type="entry name" value="Nic96"/>
    <property type="match status" value="1"/>
</dbReference>
<dbReference type="InterPro" id="IPR007231">
    <property type="entry name" value="Nucleoporin_int_Nup93/Nic96"/>
</dbReference>
<evidence type="ECO:0000256" key="2">
    <source>
        <dbReference type="ARBA" id="ARBA00010186"/>
    </source>
</evidence>
<dbReference type="EMBL" id="HBFP01007457">
    <property type="protein sequence ID" value="CAD8820964.1"/>
    <property type="molecule type" value="Transcribed_RNA"/>
</dbReference>
<sequence>MRIADEILRGRLDLGEENDVKEHIGVVERFLEEMILLTRDYKVLATLRVNEKNEYEIEDGMLKTLLMDGGWSLKEFVQLRNQILNDSARVEYVRHENTERAIELFVLSENIESIATLICDSLSKCISSQNSSNHCHRMIRNAHRICLFLESRNDQNNEFTHVVRSIHALIGMIEFLNLYWKQRYSEAWKCMKSLDLLPLTESQLAVASDRLRKSSSYFVACVIHHIPLTLSCAIETGVKVLERAKSRDRVSISTREQIELDQIVIQTRVLLSFASVMKMDDEYPSFNPILVEARLKII</sequence>
<keyword evidence="4" id="KW-0813">Transport</keyword>
<comment type="subcellular location">
    <subcellularLocation>
        <location evidence="1">Nucleus envelope</location>
    </subcellularLocation>
    <subcellularLocation>
        <location evidence="4">Nucleus</location>
        <location evidence="4">Nuclear pore complex</location>
    </subcellularLocation>
</comment>
<evidence type="ECO:0000256" key="1">
    <source>
        <dbReference type="ARBA" id="ARBA00004259"/>
    </source>
</evidence>
<dbReference type="GO" id="GO:0017056">
    <property type="term" value="F:structural constituent of nuclear pore"/>
    <property type="evidence" value="ECO:0007669"/>
    <property type="project" value="InterPro"/>
</dbReference>
<proteinExistence type="inferred from homology"/>
<evidence type="ECO:0000256" key="3">
    <source>
        <dbReference type="ARBA" id="ARBA00023242"/>
    </source>
</evidence>
<keyword evidence="4" id="KW-0811">Translocation</keyword>
<reference evidence="5" key="1">
    <citation type="submission" date="2021-01" db="EMBL/GenBank/DDBJ databases">
        <authorList>
            <person name="Corre E."/>
            <person name="Pelletier E."/>
            <person name="Niang G."/>
            <person name="Scheremetjew M."/>
            <person name="Finn R."/>
            <person name="Kale V."/>
            <person name="Holt S."/>
            <person name="Cochrane G."/>
            <person name="Meng A."/>
            <person name="Brown T."/>
            <person name="Cohen L."/>
        </authorList>
    </citation>
    <scope>NUCLEOTIDE SEQUENCE</scope>
    <source>
        <strain evidence="5">CCMP3278</strain>
    </source>
</reference>
<evidence type="ECO:0000313" key="5">
    <source>
        <dbReference type="EMBL" id="CAD8820963.1"/>
    </source>
</evidence>
<dbReference type="GO" id="GO:0016973">
    <property type="term" value="P:poly(A)+ mRNA export from nucleus"/>
    <property type="evidence" value="ECO:0007669"/>
    <property type="project" value="TreeGrafter"/>
</dbReference>
<dbReference type="GO" id="GO:0005643">
    <property type="term" value="C:nuclear pore"/>
    <property type="evidence" value="ECO:0007669"/>
    <property type="project" value="UniProtKB-SubCell"/>
</dbReference>
<organism evidence="5">
    <name type="scientific">Timspurckia oligopyrenoides</name>
    <dbReference type="NCBI Taxonomy" id="708627"/>
    <lineage>
        <taxon>Eukaryota</taxon>
        <taxon>Rhodophyta</taxon>
        <taxon>Bangiophyceae</taxon>
        <taxon>Porphyridiales</taxon>
        <taxon>Porphyridiaceae</taxon>
        <taxon>Timspurckia</taxon>
    </lineage>
</organism>
<evidence type="ECO:0000256" key="4">
    <source>
        <dbReference type="RuleBase" id="RU364035"/>
    </source>
</evidence>
<dbReference type="PANTHER" id="PTHR11225:SF4">
    <property type="entry name" value="NUCLEAR PORE COMPLEX PROTEIN NUP93"/>
    <property type="match status" value="1"/>
</dbReference>
<keyword evidence="3 4" id="KW-0539">Nucleus</keyword>
<keyword evidence="4" id="KW-0653">Protein transport</keyword>
<dbReference type="PANTHER" id="PTHR11225">
    <property type="entry name" value="NUCLEAR PORE COMPLEX PROTEIN NUP93 NUCLEOPORIN NUP93 DEAD EYE PROTEIN"/>
    <property type="match status" value="1"/>
</dbReference>
<dbReference type="AlphaFoldDB" id="A0A6T6MNC6"/>
<keyword evidence="4" id="KW-0509">mRNA transport</keyword>
<dbReference type="GO" id="GO:0006606">
    <property type="term" value="P:protein import into nucleus"/>
    <property type="evidence" value="ECO:0007669"/>
    <property type="project" value="TreeGrafter"/>
</dbReference>
<dbReference type="EMBL" id="HBFP01007456">
    <property type="protein sequence ID" value="CAD8820963.1"/>
    <property type="molecule type" value="Transcribed_RNA"/>
</dbReference>
<keyword evidence="4" id="KW-0906">Nuclear pore complex</keyword>
<protein>
    <recommendedName>
        <fullName evidence="4">Nuclear pore protein</fullName>
    </recommendedName>
</protein>
<comment type="similarity">
    <text evidence="2 4">Belongs to the nucleoporin interacting component (NIC) family.</text>
</comment>
<name>A0A6T6MNC6_9RHOD</name>
<gene>
    <name evidence="5" type="ORF">TOLI1172_LOCUS5358</name>
    <name evidence="6" type="ORF">TOLI1172_LOCUS5359</name>
</gene>
<keyword evidence="4" id="KW-0472">Membrane</keyword>
<evidence type="ECO:0000313" key="6">
    <source>
        <dbReference type="EMBL" id="CAD8820964.1"/>
    </source>
</evidence>
<accession>A0A6T6MNC6</accession>